<evidence type="ECO:0000313" key="1">
    <source>
        <dbReference type="EMBL" id="RRH87727.1"/>
    </source>
</evidence>
<dbReference type="OrthoDB" id="7359859at2"/>
<dbReference type="Pfam" id="PF11848">
    <property type="entry name" value="DUF3368"/>
    <property type="match status" value="1"/>
</dbReference>
<name>A0A3P3EN95_9HYPH</name>
<dbReference type="Proteomes" id="UP000273786">
    <property type="component" value="Unassembled WGS sequence"/>
</dbReference>
<sequence>MRVLVSHTSVIIDLERGNLLEHIFRLPFEFAVPDLLFHRELKGPTGDGLVARGLRIEELSSHEVTRATTVQRRNPTLSFADAFAFSLAEMRGWLLLTGDGGLRRLAVAERLEVHGVLWLLDQMEAGRHLSSVELHVCLSAIASHPRSRLPVPEVRRRLARYR</sequence>
<protein>
    <recommendedName>
        <fullName evidence="3">PIN domain-containing protein</fullName>
    </recommendedName>
</protein>
<evidence type="ECO:0000313" key="2">
    <source>
        <dbReference type="Proteomes" id="UP000273786"/>
    </source>
</evidence>
<dbReference type="AlphaFoldDB" id="A0A3P3EN95"/>
<dbReference type="InterPro" id="IPR021799">
    <property type="entry name" value="PIN-like_prokaryotic"/>
</dbReference>
<proteinExistence type="predicted"/>
<evidence type="ECO:0008006" key="3">
    <source>
        <dbReference type="Google" id="ProtNLM"/>
    </source>
</evidence>
<organism evidence="1 2">
    <name type="scientific">Mesorhizobium tamadayense</name>
    <dbReference type="NCBI Taxonomy" id="425306"/>
    <lineage>
        <taxon>Bacteria</taxon>
        <taxon>Pseudomonadati</taxon>
        <taxon>Pseudomonadota</taxon>
        <taxon>Alphaproteobacteria</taxon>
        <taxon>Hyphomicrobiales</taxon>
        <taxon>Phyllobacteriaceae</taxon>
        <taxon>Mesorhizobium</taxon>
    </lineage>
</organism>
<comment type="caution">
    <text evidence="1">The sequence shown here is derived from an EMBL/GenBank/DDBJ whole genome shotgun (WGS) entry which is preliminary data.</text>
</comment>
<accession>A0A3P3EN95</accession>
<reference evidence="1 2" key="1">
    <citation type="submission" date="2018-11" db="EMBL/GenBank/DDBJ databases">
        <title>the genome of Mesorhizobium tamadayense DSM 28320.</title>
        <authorList>
            <person name="Gao J."/>
        </authorList>
    </citation>
    <scope>NUCLEOTIDE SEQUENCE [LARGE SCALE GENOMIC DNA]</scope>
    <source>
        <strain evidence="1 2">DSM 28320</strain>
    </source>
</reference>
<keyword evidence="2" id="KW-1185">Reference proteome</keyword>
<gene>
    <name evidence="1" type="ORF">EH240_36045</name>
</gene>
<dbReference type="InterPro" id="IPR029060">
    <property type="entry name" value="PIN-like_dom_sf"/>
</dbReference>
<dbReference type="SUPFAM" id="SSF88723">
    <property type="entry name" value="PIN domain-like"/>
    <property type="match status" value="1"/>
</dbReference>
<dbReference type="EMBL" id="RQXT01000101">
    <property type="protein sequence ID" value="RRH87727.1"/>
    <property type="molecule type" value="Genomic_DNA"/>
</dbReference>